<evidence type="ECO:0000313" key="2">
    <source>
        <dbReference type="Proteomes" id="UP001054945"/>
    </source>
</evidence>
<proteinExistence type="predicted"/>
<reference evidence="1 2" key="1">
    <citation type="submission" date="2021-06" db="EMBL/GenBank/DDBJ databases">
        <title>Caerostris extrusa draft genome.</title>
        <authorList>
            <person name="Kono N."/>
            <person name="Arakawa K."/>
        </authorList>
    </citation>
    <scope>NUCLEOTIDE SEQUENCE [LARGE SCALE GENOMIC DNA]</scope>
</reference>
<comment type="caution">
    <text evidence="1">The sequence shown here is derived from an EMBL/GenBank/DDBJ whole genome shotgun (WGS) entry which is preliminary data.</text>
</comment>
<evidence type="ECO:0000313" key="1">
    <source>
        <dbReference type="EMBL" id="GIY65105.1"/>
    </source>
</evidence>
<dbReference type="AlphaFoldDB" id="A0AAV4V593"/>
<gene>
    <name evidence="1" type="ORF">CEXT_646201</name>
</gene>
<protein>
    <submittedName>
        <fullName evidence="1">Uncharacterized protein</fullName>
    </submittedName>
</protein>
<sequence length="161" mass="18817">MAKKKIFHFLYAAAKQCFWVRPTVVQVQTCHPVQNHSPVHPGCPCFLNEEQRFCQSDHSAARSKSESSHAKQKKSCRRDNRFRHVFSRQKSLFKDAPRCPKCKAFRRKWSQGFLQDRPLRTFSKNPENILKGILSYIGIDSDNEIVKKLLRSASVYKHIQK</sequence>
<dbReference type="Proteomes" id="UP001054945">
    <property type="component" value="Unassembled WGS sequence"/>
</dbReference>
<organism evidence="1 2">
    <name type="scientific">Caerostris extrusa</name>
    <name type="common">Bark spider</name>
    <name type="synonym">Caerostris bankana</name>
    <dbReference type="NCBI Taxonomy" id="172846"/>
    <lineage>
        <taxon>Eukaryota</taxon>
        <taxon>Metazoa</taxon>
        <taxon>Ecdysozoa</taxon>
        <taxon>Arthropoda</taxon>
        <taxon>Chelicerata</taxon>
        <taxon>Arachnida</taxon>
        <taxon>Araneae</taxon>
        <taxon>Araneomorphae</taxon>
        <taxon>Entelegynae</taxon>
        <taxon>Araneoidea</taxon>
        <taxon>Araneidae</taxon>
        <taxon>Caerostris</taxon>
    </lineage>
</organism>
<dbReference type="EMBL" id="BPLR01013960">
    <property type="protein sequence ID" value="GIY65105.1"/>
    <property type="molecule type" value="Genomic_DNA"/>
</dbReference>
<keyword evidence="2" id="KW-1185">Reference proteome</keyword>
<accession>A0AAV4V593</accession>
<name>A0AAV4V593_CAEEX</name>